<accession>A0A8S3I8M2</accession>
<reference evidence="2" key="1">
    <citation type="submission" date="2021-02" db="EMBL/GenBank/DDBJ databases">
        <authorList>
            <person name="Nowell W R."/>
        </authorList>
    </citation>
    <scope>NUCLEOTIDE SEQUENCE</scope>
</reference>
<evidence type="ECO:0000313" key="3">
    <source>
        <dbReference type="Proteomes" id="UP000681720"/>
    </source>
</evidence>
<feature type="compositionally biased region" description="Low complexity" evidence="1">
    <location>
        <begin position="22"/>
        <end position="33"/>
    </location>
</feature>
<sequence length="117" mass="13372">MQYPSTRFSLNSSSTPSAKRTNFNSSNFSSLSINSNNGTYMPYYDTYPENTTISLELFQSLAIERLRILKTIEQVLAKLNTTLSVAPMNKKDEIEKLIRKELKDKLNHLKVSFSIKS</sequence>
<dbReference type="Gene3D" id="1.20.930.80">
    <property type="match status" value="1"/>
</dbReference>
<feature type="compositionally biased region" description="Polar residues" evidence="1">
    <location>
        <begin position="1"/>
        <end position="21"/>
    </location>
</feature>
<evidence type="ECO:0000313" key="2">
    <source>
        <dbReference type="EMBL" id="CAF5194528.1"/>
    </source>
</evidence>
<gene>
    <name evidence="2" type="ORF">GIL414_LOCUS74309</name>
</gene>
<evidence type="ECO:0000256" key="1">
    <source>
        <dbReference type="SAM" id="MobiDB-lite"/>
    </source>
</evidence>
<protein>
    <submittedName>
        <fullName evidence="2">Uncharacterized protein</fullName>
    </submittedName>
</protein>
<dbReference type="Proteomes" id="UP000681720">
    <property type="component" value="Unassembled WGS sequence"/>
</dbReference>
<comment type="caution">
    <text evidence="2">The sequence shown here is derived from an EMBL/GenBank/DDBJ whole genome shotgun (WGS) entry which is preliminary data.</text>
</comment>
<feature type="region of interest" description="Disordered" evidence="1">
    <location>
        <begin position="1"/>
        <end position="33"/>
    </location>
</feature>
<name>A0A8S3I8M2_9BILA</name>
<proteinExistence type="predicted"/>
<dbReference type="EMBL" id="CAJOBJ010340541">
    <property type="protein sequence ID" value="CAF5194528.1"/>
    <property type="molecule type" value="Genomic_DNA"/>
</dbReference>
<organism evidence="2 3">
    <name type="scientific">Rotaria magnacalcarata</name>
    <dbReference type="NCBI Taxonomy" id="392030"/>
    <lineage>
        <taxon>Eukaryota</taxon>
        <taxon>Metazoa</taxon>
        <taxon>Spiralia</taxon>
        <taxon>Gnathifera</taxon>
        <taxon>Rotifera</taxon>
        <taxon>Eurotatoria</taxon>
        <taxon>Bdelloidea</taxon>
        <taxon>Philodinida</taxon>
        <taxon>Philodinidae</taxon>
        <taxon>Rotaria</taxon>
    </lineage>
</organism>
<dbReference type="AlphaFoldDB" id="A0A8S3I8M2"/>